<protein>
    <recommendedName>
        <fullName evidence="2">Transcription initiation factor IIA gamma subunit N-terminal domain-containing protein</fullName>
    </recommendedName>
</protein>
<dbReference type="Proteomes" id="UP001295684">
    <property type="component" value="Unassembled WGS sequence"/>
</dbReference>
<dbReference type="InterPro" id="IPR009083">
    <property type="entry name" value="TFIIA_a-hlx"/>
</dbReference>
<dbReference type="Pfam" id="PF02268">
    <property type="entry name" value="TFIIA_gamma_N"/>
    <property type="match status" value="1"/>
</dbReference>
<keyword evidence="4" id="KW-1185">Reference proteome</keyword>
<dbReference type="InterPro" id="IPR003194">
    <property type="entry name" value="TFIIA_gsu"/>
</dbReference>
<sequence length="153" mass="18108">MKHEFELYRQSRLGRGLEEVLKSMCEAKYVTKKQQNRILRVFDREVVKELVKRRAKGKTMCMNGTCVEHNNLHDKWKYIVEDPVFECPSLLPKVDLLRILTISHKSNPYVPHHLAPSPKKRKASWEETLKSPENSVSSKKIKRRKFDDLEEFT</sequence>
<comment type="caution">
    <text evidence="3">The sequence shown here is derived from an EMBL/GenBank/DDBJ whole genome shotgun (WGS) entry which is preliminary data.</text>
</comment>
<dbReference type="InterPro" id="IPR015872">
    <property type="entry name" value="TFIIA_gsu_N"/>
</dbReference>
<dbReference type="EMBL" id="CAMPGE010023117">
    <property type="protein sequence ID" value="CAI2381091.1"/>
    <property type="molecule type" value="Genomic_DNA"/>
</dbReference>
<evidence type="ECO:0000256" key="1">
    <source>
        <dbReference type="SAM" id="MobiDB-lite"/>
    </source>
</evidence>
<dbReference type="GO" id="GO:0005672">
    <property type="term" value="C:transcription factor TFIIA complex"/>
    <property type="evidence" value="ECO:0007669"/>
    <property type="project" value="InterPro"/>
</dbReference>
<evidence type="ECO:0000259" key="2">
    <source>
        <dbReference type="Pfam" id="PF02268"/>
    </source>
</evidence>
<evidence type="ECO:0000313" key="3">
    <source>
        <dbReference type="EMBL" id="CAI2381091.1"/>
    </source>
</evidence>
<accession>A0AAD1XYP4</accession>
<organism evidence="3 4">
    <name type="scientific">Euplotes crassus</name>
    <dbReference type="NCBI Taxonomy" id="5936"/>
    <lineage>
        <taxon>Eukaryota</taxon>
        <taxon>Sar</taxon>
        <taxon>Alveolata</taxon>
        <taxon>Ciliophora</taxon>
        <taxon>Intramacronucleata</taxon>
        <taxon>Spirotrichea</taxon>
        <taxon>Hypotrichia</taxon>
        <taxon>Euplotida</taxon>
        <taxon>Euplotidae</taxon>
        <taxon>Moneuplotes</taxon>
    </lineage>
</organism>
<dbReference type="SUPFAM" id="SSF47396">
    <property type="entry name" value="Transcription factor IIA (TFIIA), alpha-helical domain"/>
    <property type="match status" value="1"/>
</dbReference>
<feature type="domain" description="Transcription initiation factor IIA gamma subunit N-terminal" evidence="2">
    <location>
        <begin position="5"/>
        <end position="50"/>
    </location>
</feature>
<feature type="region of interest" description="Disordered" evidence="1">
    <location>
        <begin position="110"/>
        <end position="141"/>
    </location>
</feature>
<dbReference type="Gene3D" id="1.10.287.190">
    <property type="entry name" value="Transcription factor IIA gamma subunit, alpha-helical domain"/>
    <property type="match status" value="1"/>
</dbReference>
<dbReference type="GO" id="GO:0006367">
    <property type="term" value="P:transcription initiation at RNA polymerase II promoter"/>
    <property type="evidence" value="ECO:0007669"/>
    <property type="project" value="InterPro"/>
</dbReference>
<dbReference type="AlphaFoldDB" id="A0AAD1XYP4"/>
<reference evidence="3" key="1">
    <citation type="submission" date="2023-07" db="EMBL/GenBank/DDBJ databases">
        <authorList>
            <consortium name="AG Swart"/>
            <person name="Singh M."/>
            <person name="Singh A."/>
            <person name="Seah K."/>
            <person name="Emmerich C."/>
        </authorList>
    </citation>
    <scope>NUCLEOTIDE SEQUENCE</scope>
    <source>
        <strain evidence="3">DP1</strain>
    </source>
</reference>
<evidence type="ECO:0000313" key="4">
    <source>
        <dbReference type="Proteomes" id="UP001295684"/>
    </source>
</evidence>
<dbReference type="PANTHER" id="PTHR10966">
    <property type="entry name" value="TRANSCRIPTION INITIATION FACTOR IIA SUBUNIT 2"/>
    <property type="match status" value="1"/>
</dbReference>
<gene>
    <name evidence="3" type="ORF">ECRASSUSDP1_LOCUS22537</name>
</gene>
<proteinExistence type="predicted"/>
<name>A0AAD1XYP4_EUPCR</name>